<keyword evidence="10" id="KW-1185">Reference proteome</keyword>
<keyword evidence="5" id="KW-0539">Nucleus</keyword>
<dbReference type="InterPro" id="IPR011442">
    <property type="entry name" value="TAF6_C"/>
</dbReference>
<dbReference type="GO" id="GO:0005669">
    <property type="term" value="C:transcription factor TFIID complex"/>
    <property type="evidence" value="ECO:0007669"/>
    <property type="project" value="InterPro"/>
</dbReference>
<dbReference type="SMART" id="SM00803">
    <property type="entry name" value="TAF"/>
    <property type="match status" value="1"/>
</dbReference>
<evidence type="ECO:0000313" key="11">
    <source>
        <dbReference type="RefSeq" id="XP_041440916.1"/>
    </source>
</evidence>
<dbReference type="InterPro" id="IPR046344">
    <property type="entry name" value="TAF6_C_sf"/>
</dbReference>
<dbReference type="Gene3D" id="1.10.20.10">
    <property type="entry name" value="Histone, subunit A"/>
    <property type="match status" value="1"/>
</dbReference>
<dbReference type="CDD" id="cd08050">
    <property type="entry name" value="TAF6C"/>
    <property type="match status" value="1"/>
</dbReference>
<dbReference type="InterPro" id="IPR004823">
    <property type="entry name" value="TAF_TATA-bd_Histone-like_dom"/>
</dbReference>
<dbReference type="SUPFAM" id="SSF47113">
    <property type="entry name" value="Histone-fold"/>
    <property type="match status" value="1"/>
</dbReference>
<protein>
    <recommendedName>
        <fullName evidence="6">Transcription initiation factor TFIID subunit 6</fullName>
    </recommendedName>
    <alternativeName>
        <fullName evidence="7">Transcription initiation factor TFIID 70 kDa subunit</fullName>
    </alternativeName>
</protein>
<dbReference type="SUPFAM" id="SSF48371">
    <property type="entry name" value="ARM repeat"/>
    <property type="match status" value="1"/>
</dbReference>
<gene>
    <name evidence="11" type="primary">taf6.L</name>
    <name evidence="11" type="synonym">TAF(II)60</name>
    <name evidence="11" type="synonym">taf6</name>
    <name evidence="11" type="synonym">TAFII70</name>
    <name evidence="11" type="synonym">TFIID</name>
</gene>
<accession>A0A8J1MHQ1</accession>
<dbReference type="GeneID" id="397724"/>
<dbReference type="InterPro" id="IPR009072">
    <property type="entry name" value="Histone-fold"/>
</dbReference>
<evidence type="ECO:0000259" key="9">
    <source>
        <dbReference type="SMART" id="SM00803"/>
    </source>
</evidence>
<evidence type="ECO:0000256" key="4">
    <source>
        <dbReference type="ARBA" id="ARBA00023163"/>
    </source>
</evidence>
<evidence type="ECO:0000256" key="1">
    <source>
        <dbReference type="ARBA" id="ARBA00004123"/>
    </source>
</evidence>
<dbReference type="GO" id="GO:0046695">
    <property type="term" value="C:SLIK (SAGA-like) complex"/>
    <property type="evidence" value="ECO:0007669"/>
    <property type="project" value="InterPro"/>
</dbReference>
<feature type="region of interest" description="Disordered" evidence="8">
    <location>
        <begin position="527"/>
        <end position="551"/>
    </location>
</feature>
<dbReference type="InterPro" id="IPR037796">
    <property type="entry name" value="TAF6"/>
</dbReference>
<keyword evidence="3" id="KW-0805">Transcription regulation</keyword>
<name>A0A8J1MHQ1_XENLA</name>
<evidence type="ECO:0000313" key="10">
    <source>
        <dbReference type="Proteomes" id="UP000186698"/>
    </source>
</evidence>
<organism evidence="10 11">
    <name type="scientific">Xenopus laevis</name>
    <name type="common">African clawed frog</name>
    <dbReference type="NCBI Taxonomy" id="8355"/>
    <lineage>
        <taxon>Eukaryota</taxon>
        <taxon>Metazoa</taxon>
        <taxon>Chordata</taxon>
        <taxon>Craniata</taxon>
        <taxon>Vertebrata</taxon>
        <taxon>Euteleostomi</taxon>
        <taxon>Amphibia</taxon>
        <taxon>Batrachia</taxon>
        <taxon>Anura</taxon>
        <taxon>Pipoidea</taxon>
        <taxon>Pipidae</taxon>
        <taxon>Xenopodinae</taxon>
        <taxon>Xenopus</taxon>
        <taxon>Xenopus</taxon>
    </lineage>
</organism>
<feature type="region of interest" description="Disordered" evidence="8">
    <location>
        <begin position="140"/>
        <end position="189"/>
    </location>
</feature>
<proteinExistence type="inferred from homology"/>
<dbReference type="GO" id="GO:0000124">
    <property type="term" value="C:SAGA complex"/>
    <property type="evidence" value="ECO:0007669"/>
    <property type="project" value="InterPro"/>
</dbReference>
<dbReference type="Pfam" id="PF02969">
    <property type="entry name" value="TAF"/>
    <property type="match status" value="1"/>
</dbReference>
<evidence type="ECO:0000256" key="2">
    <source>
        <dbReference type="ARBA" id="ARBA00007688"/>
    </source>
</evidence>
<dbReference type="InterPro" id="IPR016024">
    <property type="entry name" value="ARM-type_fold"/>
</dbReference>
<evidence type="ECO:0000256" key="5">
    <source>
        <dbReference type="ARBA" id="ARBA00023242"/>
    </source>
</evidence>
<sequence>MAEGKKIGNTLLPSESMKVISESVGISQMSEETCQLLAQEVSFRIKEVTQDALKFMHVGKRQKLTPSDIDAALKLKNVEPIYGFHPKEFLPFRYASGGGRELHFYEEKETDLSDIISTPLPRVPLDVSLKAHWLSIEGVQPAIPENPPPVPKEQQKTEATEPLKVAKPGQEEGLPGKGQGSGEGKGKEKKTAILEGAPLKLKPRSIHELSVEQQLYYKEITEACVGSCEAKRAEALQSIATDPGLYQMLPRFSTFISEGVRVNVVQNNLALLIYLMRMVKALMDNPTLYLEKYLHELIPAVMTCIVSRQLCLRPDVDNHWALRDFAARLIAQICKNFSTTTNNIQSRITKTFTKTWVDDRTPWTTRYGSIAGLAELGPDVVKTLIVPRLTVEGERLRSVLDGPVISNIDKIGADHVQSLLLKHSAPVLVKLRSPPDSPDAYRVDYGYLGPTLCTHVLKARAQSALQGPQVNRTTLTVTQVLTTSSGPSPSTPGVQPIVKLVSGGQSSGVGGSMTGTGGGMQKYIVVSLPPAGESKTPQPSPPPPATETSTL</sequence>
<dbReference type="GO" id="GO:0016251">
    <property type="term" value="F:RNA polymerase II general transcription initiation factor activity"/>
    <property type="evidence" value="ECO:0007669"/>
    <property type="project" value="InterPro"/>
</dbReference>
<reference evidence="11" key="1">
    <citation type="submission" date="2025-08" db="UniProtKB">
        <authorList>
            <consortium name="RefSeq"/>
        </authorList>
    </citation>
    <scope>IDENTIFICATION</scope>
    <source>
        <strain evidence="11">J_2021</strain>
        <tissue evidence="11">Erythrocytes</tissue>
    </source>
</reference>
<feature type="domain" description="TATA box binding protein associated factor (TAF) histone-like fold" evidence="9">
    <location>
        <begin position="10"/>
        <end position="76"/>
    </location>
</feature>
<dbReference type="GO" id="GO:0003713">
    <property type="term" value="F:transcription coactivator activity"/>
    <property type="evidence" value="ECO:0007669"/>
    <property type="project" value="TreeGrafter"/>
</dbReference>
<dbReference type="GO" id="GO:0051123">
    <property type="term" value="P:RNA polymerase II preinitiation complex assembly"/>
    <property type="evidence" value="ECO:0007669"/>
    <property type="project" value="TreeGrafter"/>
</dbReference>
<keyword evidence="4" id="KW-0804">Transcription</keyword>
<evidence type="ECO:0000256" key="8">
    <source>
        <dbReference type="SAM" id="MobiDB-lite"/>
    </source>
</evidence>
<dbReference type="Proteomes" id="UP000186698">
    <property type="component" value="Chromosome 3L"/>
</dbReference>
<dbReference type="PANTHER" id="PTHR10221">
    <property type="entry name" value="TRANSCRIPTION INITIATION FACTOR TFIID SUBUNIT 6"/>
    <property type="match status" value="1"/>
</dbReference>
<dbReference type="CTD" id="397724"/>
<dbReference type="FunFam" id="1.25.40.770:FF:000001">
    <property type="entry name" value="Transcription initiation factor TFIID subunit 6"/>
    <property type="match status" value="1"/>
</dbReference>
<evidence type="ECO:0000256" key="3">
    <source>
        <dbReference type="ARBA" id="ARBA00023015"/>
    </source>
</evidence>
<comment type="similarity">
    <text evidence="2">Belongs to the TAF6 family.</text>
</comment>
<dbReference type="GO" id="GO:0046982">
    <property type="term" value="F:protein heterodimerization activity"/>
    <property type="evidence" value="ECO:0007669"/>
    <property type="project" value="InterPro"/>
</dbReference>
<dbReference type="RefSeq" id="XP_041440916.1">
    <property type="nucleotide sequence ID" value="XM_041584982.1"/>
</dbReference>
<dbReference type="AlphaFoldDB" id="A0A8J1MHQ1"/>
<evidence type="ECO:0000256" key="7">
    <source>
        <dbReference type="ARBA" id="ARBA00080723"/>
    </source>
</evidence>
<dbReference type="PANTHER" id="PTHR10221:SF9">
    <property type="entry name" value="TRANSCRIPTION INITIATION FACTOR TFIID SUBUNIT 6"/>
    <property type="match status" value="1"/>
</dbReference>
<comment type="subcellular location">
    <subcellularLocation>
        <location evidence="1">Nucleus</location>
    </subcellularLocation>
</comment>
<dbReference type="FunFam" id="1.10.20.10:FF:000030">
    <property type="entry name" value="Transcription initiation factor TFIID subunit 6"/>
    <property type="match status" value="1"/>
</dbReference>
<dbReference type="Gene3D" id="1.25.40.770">
    <property type="entry name" value="TAF6, C-terminal HEAT repeat domain"/>
    <property type="match status" value="1"/>
</dbReference>
<evidence type="ECO:0000256" key="6">
    <source>
        <dbReference type="ARBA" id="ARBA00040091"/>
    </source>
</evidence>
<dbReference type="Pfam" id="PF07571">
    <property type="entry name" value="TAF6_C"/>
    <property type="match status" value="1"/>
</dbReference>
<dbReference type="CDD" id="cd22931">
    <property type="entry name" value="HFD_TAF6"/>
    <property type="match status" value="1"/>
</dbReference>